<protein>
    <recommendedName>
        <fullName evidence="1">non-specific serine/threonine protein kinase</fullName>
        <ecNumber evidence="1">2.7.11.1</ecNumber>
    </recommendedName>
</protein>
<evidence type="ECO:0000256" key="7">
    <source>
        <dbReference type="ARBA" id="ARBA00047899"/>
    </source>
</evidence>
<sequence>MTTQVVDVATGDVYALKHLRLGAEQDLLKEVQQEGLVMAKLKNHPNILRLHAMAFAGSPGKETDGFMLLDFCPKTLLDMMQASNFNLDSFFIYEVFSEVCQAVQHMHSQSPPLAHRDLKAENVLKNCAGRWVLCDFGSTTHRAQVYETPAEIAMEEDNIRRATTPAYRAPEQWDLMTRQRIDTKVDIW</sequence>
<dbReference type="Pfam" id="PF00069">
    <property type="entry name" value="Pkinase"/>
    <property type="match status" value="1"/>
</dbReference>
<dbReference type="EC" id="2.7.11.1" evidence="1"/>
<evidence type="ECO:0000256" key="3">
    <source>
        <dbReference type="ARBA" id="ARBA00022679"/>
    </source>
</evidence>
<feature type="domain" description="Protein kinase" evidence="9">
    <location>
        <begin position="1"/>
        <end position="188"/>
    </location>
</feature>
<dbReference type="PANTHER" id="PTHR22967">
    <property type="entry name" value="SERINE/THREONINE PROTEIN KINASE"/>
    <property type="match status" value="1"/>
</dbReference>
<feature type="non-terminal residue" evidence="10">
    <location>
        <position position="188"/>
    </location>
</feature>
<dbReference type="InterPro" id="IPR011009">
    <property type="entry name" value="Kinase-like_dom_sf"/>
</dbReference>
<name>A0ABQ7GLB6_DUNSA</name>
<keyword evidence="6" id="KW-0067">ATP-binding</keyword>
<keyword evidence="5" id="KW-0418">Kinase</keyword>
<keyword evidence="2" id="KW-0723">Serine/threonine-protein kinase</keyword>
<evidence type="ECO:0000256" key="1">
    <source>
        <dbReference type="ARBA" id="ARBA00012513"/>
    </source>
</evidence>
<dbReference type="InterPro" id="IPR000719">
    <property type="entry name" value="Prot_kinase_dom"/>
</dbReference>
<evidence type="ECO:0000313" key="11">
    <source>
        <dbReference type="Proteomes" id="UP000815325"/>
    </source>
</evidence>
<dbReference type="PANTHER" id="PTHR22967:SF57">
    <property type="entry name" value="AUXILIN, ISOFORM A-RELATED"/>
    <property type="match status" value="1"/>
</dbReference>
<comment type="caution">
    <text evidence="10">The sequence shown here is derived from an EMBL/GenBank/DDBJ whole genome shotgun (WGS) entry which is preliminary data.</text>
</comment>
<evidence type="ECO:0000256" key="2">
    <source>
        <dbReference type="ARBA" id="ARBA00022527"/>
    </source>
</evidence>
<keyword evidence="11" id="KW-1185">Reference proteome</keyword>
<proteinExistence type="predicted"/>
<dbReference type="PROSITE" id="PS50011">
    <property type="entry name" value="PROTEIN_KINASE_DOM"/>
    <property type="match status" value="1"/>
</dbReference>
<accession>A0ABQ7GLB6</accession>
<evidence type="ECO:0000256" key="5">
    <source>
        <dbReference type="ARBA" id="ARBA00022777"/>
    </source>
</evidence>
<evidence type="ECO:0000313" key="10">
    <source>
        <dbReference type="EMBL" id="KAF5835406.1"/>
    </source>
</evidence>
<evidence type="ECO:0000256" key="8">
    <source>
        <dbReference type="ARBA" id="ARBA00048679"/>
    </source>
</evidence>
<evidence type="ECO:0000259" key="9">
    <source>
        <dbReference type="PROSITE" id="PS50011"/>
    </source>
</evidence>
<keyword evidence="4" id="KW-0547">Nucleotide-binding</keyword>
<dbReference type="Proteomes" id="UP000815325">
    <property type="component" value="Unassembled WGS sequence"/>
</dbReference>
<reference evidence="10" key="1">
    <citation type="submission" date="2017-08" db="EMBL/GenBank/DDBJ databases">
        <authorList>
            <person name="Polle J.E."/>
            <person name="Barry K."/>
            <person name="Cushman J."/>
            <person name="Schmutz J."/>
            <person name="Tran D."/>
            <person name="Hathwaick L.T."/>
            <person name="Yim W.C."/>
            <person name="Jenkins J."/>
            <person name="Mckie-Krisberg Z.M."/>
            <person name="Prochnik S."/>
            <person name="Lindquist E."/>
            <person name="Dockter R.B."/>
            <person name="Adam C."/>
            <person name="Molina H."/>
            <person name="Bunkerborg J."/>
            <person name="Jin E."/>
            <person name="Buchheim M."/>
            <person name="Magnuson J."/>
        </authorList>
    </citation>
    <scope>NUCLEOTIDE SEQUENCE</scope>
    <source>
        <strain evidence="10">CCAP 19/18</strain>
    </source>
</reference>
<evidence type="ECO:0000256" key="6">
    <source>
        <dbReference type="ARBA" id="ARBA00022840"/>
    </source>
</evidence>
<dbReference type="EMBL" id="MU069706">
    <property type="protein sequence ID" value="KAF5835406.1"/>
    <property type="molecule type" value="Genomic_DNA"/>
</dbReference>
<comment type="catalytic activity">
    <reaction evidence="7">
        <text>L-threonyl-[protein] + ATP = O-phospho-L-threonyl-[protein] + ADP + H(+)</text>
        <dbReference type="Rhea" id="RHEA:46608"/>
        <dbReference type="Rhea" id="RHEA-COMP:11060"/>
        <dbReference type="Rhea" id="RHEA-COMP:11605"/>
        <dbReference type="ChEBI" id="CHEBI:15378"/>
        <dbReference type="ChEBI" id="CHEBI:30013"/>
        <dbReference type="ChEBI" id="CHEBI:30616"/>
        <dbReference type="ChEBI" id="CHEBI:61977"/>
        <dbReference type="ChEBI" id="CHEBI:456216"/>
        <dbReference type="EC" id="2.7.11.1"/>
    </reaction>
</comment>
<dbReference type="SMART" id="SM00220">
    <property type="entry name" value="S_TKc"/>
    <property type="match status" value="1"/>
</dbReference>
<comment type="catalytic activity">
    <reaction evidence="8">
        <text>L-seryl-[protein] + ATP = O-phospho-L-seryl-[protein] + ADP + H(+)</text>
        <dbReference type="Rhea" id="RHEA:17989"/>
        <dbReference type="Rhea" id="RHEA-COMP:9863"/>
        <dbReference type="Rhea" id="RHEA-COMP:11604"/>
        <dbReference type="ChEBI" id="CHEBI:15378"/>
        <dbReference type="ChEBI" id="CHEBI:29999"/>
        <dbReference type="ChEBI" id="CHEBI:30616"/>
        <dbReference type="ChEBI" id="CHEBI:83421"/>
        <dbReference type="ChEBI" id="CHEBI:456216"/>
        <dbReference type="EC" id="2.7.11.1"/>
    </reaction>
</comment>
<dbReference type="Gene3D" id="1.10.510.10">
    <property type="entry name" value="Transferase(Phosphotransferase) domain 1"/>
    <property type="match status" value="1"/>
</dbReference>
<evidence type="ECO:0000256" key="4">
    <source>
        <dbReference type="ARBA" id="ARBA00022741"/>
    </source>
</evidence>
<organism evidence="10 11">
    <name type="scientific">Dunaliella salina</name>
    <name type="common">Green alga</name>
    <name type="synonym">Protococcus salinus</name>
    <dbReference type="NCBI Taxonomy" id="3046"/>
    <lineage>
        <taxon>Eukaryota</taxon>
        <taxon>Viridiplantae</taxon>
        <taxon>Chlorophyta</taxon>
        <taxon>core chlorophytes</taxon>
        <taxon>Chlorophyceae</taxon>
        <taxon>CS clade</taxon>
        <taxon>Chlamydomonadales</taxon>
        <taxon>Dunaliellaceae</taxon>
        <taxon>Dunaliella</taxon>
    </lineage>
</organism>
<dbReference type="SUPFAM" id="SSF56112">
    <property type="entry name" value="Protein kinase-like (PK-like)"/>
    <property type="match status" value="1"/>
</dbReference>
<keyword evidence="3" id="KW-0808">Transferase</keyword>
<gene>
    <name evidence="10" type="ORF">DUNSADRAFT_7441</name>
</gene>